<evidence type="ECO:0000256" key="4">
    <source>
        <dbReference type="ARBA" id="ARBA00022759"/>
    </source>
</evidence>
<gene>
    <name evidence="7" type="primary">rnpA</name>
    <name evidence="9" type="ORF">M622_18275</name>
</gene>
<keyword evidence="4 7" id="KW-0255">Endonuclease</keyword>
<evidence type="ECO:0000313" key="9">
    <source>
        <dbReference type="EMBL" id="EPZ14607.1"/>
    </source>
</evidence>
<dbReference type="SUPFAM" id="SSF54211">
    <property type="entry name" value="Ribosomal protein S5 domain 2-like"/>
    <property type="match status" value="1"/>
</dbReference>
<keyword evidence="3 7" id="KW-0540">Nuclease</keyword>
<comment type="caution">
    <text evidence="9">The sequence shown here is derived from an EMBL/GenBank/DDBJ whole genome shotgun (WGS) entry which is preliminary data.</text>
</comment>
<evidence type="ECO:0000256" key="6">
    <source>
        <dbReference type="ARBA" id="ARBA00022884"/>
    </source>
</evidence>
<dbReference type="Pfam" id="PF00825">
    <property type="entry name" value="Ribonuclease_P"/>
    <property type="match status" value="1"/>
</dbReference>
<dbReference type="eggNOG" id="COG0594">
    <property type="taxonomic scope" value="Bacteria"/>
</dbReference>
<dbReference type="InterPro" id="IPR014721">
    <property type="entry name" value="Ribsml_uS5_D2-typ_fold_subgr"/>
</dbReference>
<dbReference type="AlphaFoldDB" id="S9ZM89"/>
<accession>S9ZM89</accession>
<dbReference type="PROSITE" id="PS00648">
    <property type="entry name" value="RIBONUCLEASE_P"/>
    <property type="match status" value="1"/>
</dbReference>
<dbReference type="GO" id="GO:0004526">
    <property type="term" value="F:ribonuclease P activity"/>
    <property type="evidence" value="ECO:0007669"/>
    <property type="project" value="UniProtKB-UniRule"/>
</dbReference>
<reference evidence="9 10" key="1">
    <citation type="submission" date="2013-06" db="EMBL/GenBank/DDBJ databases">
        <title>Draft genome sequence of Thauera terpenica.</title>
        <authorList>
            <person name="Liu B."/>
            <person name="Frostegard A.H."/>
            <person name="Shapleigh J.P."/>
        </authorList>
    </citation>
    <scope>NUCLEOTIDE SEQUENCE [LARGE SCALE GENOMIC DNA]</scope>
    <source>
        <strain evidence="9 10">58Eu</strain>
    </source>
</reference>
<dbReference type="EC" id="3.1.26.5" evidence="7 8"/>
<comment type="subunit">
    <text evidence="7">Consists of a catalytic RNA component (M1 or rnpB) and a protein subunit.</text>
</comment>
<comment type="function">
    <text evidence="1 7">RNaseP catalyzes the removal of the 5'-leader sequence from pre-tRNA to produce the mature 5'-terminus. It can also cleave other RNA substrates such as 4.5S RNA. The protein component plays an auxiliary but essential role in vivo by binding to the 5'-leader sequence and broadening the substrate specificity of the ribozyme.</text>
</comment>
<dbReference type="GO" id="GO:0000049">
    <property type="term" value="F:tRNA binding"/>
    <property type="evidence" value="ECO:0007669"/>
    <property type="project" value="UniProtKB-UniRule"/>
</dbReference>
<evidence type="ECO:0000256" key="2">
    <source>
        <dbReference type="ARBA" id="ARBA00022694"/>
    </source>
</evidence>
<dbReference type="Proteomes" id="UP000015455">
    <property type="component" value="Unassembled WGS sequence"/>
</dbReference>
<dbReference type="PANTHER" id="PTHR33992:SF1">
    <property type="entry name" value="RIBONUCLEASE P PROTEIN COMPONENT"/>
    <property type="match status" value="1"/>
</dbReference>
<dbReference type="EMBL" id="ATJV01000076">
    <property type="protein sequence ID" value="EPZ14607.1"/>
    <property type="molecule type" value="Genomic_DNA"/>
</dbReference>
<evidence type="ECO:0000256" key="7">
    <source>
        <dbReference type="HAMAP-Rule" id="MF_00227"/>
    </source>
</evidence>
<keyword evidence="6 7" id="KW-0694">RNA-binding</keyword>
<keyword evidence="10" id="KW-1185">Reference proteome</keyword>
<evidence type="ECO:0000256" key="3">
    <source>
        <dbReference type="ARBA" id="ARBA00022722"/>
    </source>
</evidence>
<dbReference type="InterPro" id="IPR000100">
    <property type="entry name" value="RNase_P"/>
</dbReference>
<protein>
    <recommendedName>
        <fullName evidence="7 8">Ribonuclease P protein component</fullName>
        <shortName evidence="7">RNase P protein</shortName>
        <shortName evidence="7">RNaseP protein</shortName>
        <ecNumber evidence="7 8">3.1.26.5</ecNumber>
    </recommendedName>
    <alternativeName>
        <fullName evidence="7">Protein C5</fullName>
    </alternativeName>
</protein>
<proteinExistence type="inferred from homology"/>
<dbReference type="PANTHER" id="PTHR33992">
    <property type="entry name" value="RIBONUCLEASE P PROTEIN COMPONENT"/>
    <property type="match status" value="1"/>
</dbReference>
<dbReference type="GO" id="GO:0001682">
    <property type="term" value="P:tRNA 5'-leader removal"/>
    <property type="evidence" value="ECO:0007669"/>
    <property type="project" value="UniProtKB-UniRule"/>
</dbReference>
<dbReference type="HAMAP" id="MF_00227">
    <property type="entry name" value="RNase_P"/>
    <property type="match status" value="1"/>
</dbReference>
<dbReference type="GO" id="GO:0030677">
    <property type="term" value="C:ribonuclease P complex"/>
    <property type="evidence" value="ECO:0007669"/>
    <property type="project" value="TreeGrafter"/>
</dbReference>
<dbReference type="STRING" id="1348657.M622_18275"/>
<keyword evidence="5 7" id="KW-0378">Hydrolase</keyword>
<evidence type="ECO:0000313" key="10">
    <source>
        <dbReference type="Proteomes" id="UP000015455"/>
    </source>
</evidence>
<evidence type="ECO:0000256" key="1">
    <source>
        <dbReference type="ARBA" id="ARBA00002663"/>
    </source>
</evidence>
<comment type="similarity">
    <text evidence="7">Belongs to the RnpA family.</text>
</comment>
<organism evidence="9 10">
    <name type="scientific">Thauera terpenica 58Eu</name>
    <dbReference type="NCBI Taxonomy" id="1348657"/>
    <lineage>
        <taxon>Bacteria</taxon>
        <taxon>Pseudomonadati</taxon>
        <taxon>Pseudomonadota</taxon>
        <taxon>Betaproteobacteria</taxon>
        <taxon>Rhodocyclales</taxon>
        <taxon>Zoogloeaceae</taxon>
        <taxon>Thauera</taxon>
    </lineage>
</organism>
<sequence length="141" mass="15986">MVAVRSSAHVVRRAAIASLSEVSLPTGADQSFRSAHRLHKTDEYSSVFAFRRALRGRFYILHYRPNGLDTARLGVVVAKKLAKRANTRNLVKRIARELFRRHRESLPALDMVVRLQAPVAKATRAELNQDLLALLHKLPRQ</sequence>
<comment type="catalytic activity">
    <reaction evidence="7">
        <text>Endonucleolytic cleavage of RNA, removing 5'-extranucleotides from tRNA precursor.</text>
        <dbReference type="EC" id="3.1.26.5"/>
    </reaction>
</comment>
<dbReference type="InterPro" id="IPR020568">
    <property type="entry name" value="Ribosomal_Su5_D2-typ_SF"/>
</dbReference>
<name>S9ZM89_9RHOO</name>
<keyword evidence="2 7" id="KW-0819">tRNA processing</keyword>
<dbReference type="PATRIC" id="fig|1348657.5.peg.2918"/>
<evidence type="ECO:0000256" key="5">
    <source>
        <dbReference type="ARBA" id="ARBA00022801"/>
    </source>
</evidence>
<dbReference type="Gene3D" id="3.30.230.10">
    <property type="match status" value="1"/>
</dbReference>
<dbReference type="InterPro" id="IPR020539">
    <property type="entry name" value="RNase_P_CS"/>
</dbReference>
<dbReference type="NCBIfam" id="TIGR00188">
    <property type="entry name" value="rnpA"/>
    <property type="match status" value="1"/>
</dbReference>
<dbReference type="GO" id="GO:0042781">
    <property type="term" value="F:3'-tRNA processing endoribonuclease activity"/>
    <property type="evidence" value="ECO:0007669"/>
    <property type="project" value="TreeGrafter"/>
</dbReference>
<evidence type="ECO:0000256" key="8">
    <source>
        <dbReference type="NCBIfam" id="TIGR00188"/>
    </source>
</evidence>